<name>A0AC34FAY0_9BILA</name>
<dbReference type="WBParaSite" id="ES5_v2.g14408.t1">
    <property type="protein sequence ID" value="ES5_v2.g14408.t1"/>
    <property type="gene ID" value="ES5_v2.g14408"/>
</dbReference>
<dbReference type="Proteomes" id="UP000887579">
    <property type="component" value="Unplaced"/>
</dbReference>
<sequence length="145" mass="15827">MIPIVNYLGYRNRMLKVSFLKLIRSASGGGSSNNTSSTMSDAKSFVDQAIAKHKVAVFSKSYCPYCTKAKDALGSFKIPSENYYCVELDKREDCDDIQNYLQSITGGRSVPRVFINGEFFGGGDDTAAAKKNGKLEKKLSDVGAI</sequence>
<evidence type="ECO:0000313" key="1">
    <source>
        <dbReference type="Proteomes" id="UP000887579"/>
    </source>
</evidence>
<accession>A0AC34FAY0</accession>
<reference evidence="2" key="1">
    <citation type="submission" date="2022-11" db="UniProtKB">
        <authorList>
            <consortium name="WormBaseParasite"/>
        </authorList>
    </citation>
    <scope>IDENTIFICATION</scope>
</reference>
<proteinExistence type="predicted"/>
<evidence type="ECO:0000313" key="2">
    <source>
        <dbReference type="WBParaSite" id="ES5_v2.g14408.t1"/>
    </source>
</evidence>
<protein>
    <submittedName>
        <fullName evidence="2">Glutaredoxin domain-containing protein</fullName>
    </submittedName>
</protein>
<organism evidence="1 2">
    <name type="scientific">Panagrolaimus sp. ES5</name>
    <dbReference type="NCBI Taxonomy" id="591445"/>
    <lineage>
        <taxon>Eukaryota</taxon>
        <taxon>Metazoa</taxon>
        <taxon>Ecdysozoa</taxon>
        <taxon>Nematoda</taxon>
        <taxon>Chromadorea</taxon>
        <taxon>Rhabditida</taxon>
        <taxon>Tylenchina</taxon>
        <taxon>Panagrolaimomorpha</taxon>
        <taxon>Panagrolaimoidea</taxon>
        <taxon>Panagrolaimidae</taxon>
        <taxon>Panagrolaimus</taxon>
    </lineage>
</organism>